<keyword evidence="2" id="KW-0012">Acyltransferase</keyword>
<dbReference type="GO" id="GO:0016747">
    <property type="term" value="F:acyltransferase activity, transferring groups other than amino-acyl groups"/>
    <property type="evidence" value="ECO:0007669"/>
    <property type="project" value="InterPro"/>
</dbReference>
<gene>
    <name evidence="4" type="ORF">ATO9_02760</name>
</gene>
<dbReference type="Proteomes" id="UP000030004">
    <property type="component" value="Unassembled WGS sequence"/>
</dbReference>
<dbReference type="PROSITE" id="PS51186">
    <property type="entry name" value="GNAT"/>
    <property type="match status" value="1"/>
</dbReference>
<dbReference type="RefSeq" id="WP_043744664.1">
    <property type="nucleotide sequence ID" value="NZ_AQQX01000001.1"/>
</dbReference>
<evidence type="ECO:0000259" key="3">
    <source>
        <dbReference type="PROSITE" id="PS51186"/>
    </source>
</evidence>
<organism evidence="4 5">
    <name type="scientific">Pseudooceanicola atlanticus</name>
    <dbReference type="NCBI Taxonomy" id="1461694"/>
    <lineage>
        <taxon>Bacteria</taxon>
        <taxon>Pseudomonadati</taxon>
        <taxon>Pseudomonadota</taxon>
        <taxon>Alphaproteobacteria</taxon>
        <taxon>Rhodobacterales</taxon>
        <taxon>Paracoccaceae</taxon>
        <taxon>Pseudooceanicola</taxon>
    </lineage>
</organism>
<protein>
    <submittedName>
        <fullName evidence="4">Acetyltransferase</fullName>
    </submittedName>
</protein>
<comment type="caution">
    <text evidence="4">The sequence shown here is derived from an EMBL/GenBank/DDBJ whole genome shotgun (WGS) entry which is preliminary data.</text>
</comment>
<evidence type="ECO:0000313" key="5">
    <source>
        <dbReference type="Proteomes" id="UP000030004"/>
    </source>
</evidence>
<dbReference type="Pfam" id="PF00583">
    <property type="entry name" value="Acetyltransf_1"/>
    <property type="match status" value="1"/>
</dbReference>
<evidence type="ECO:0000256" key="2">
    <source>
        <dbReference type="ARBA" id="ARBA00023315"/>
    </source>
</evidence>
<dbReference type="SUPFAM" id="SSF55729">
    <property type="entry name" value="Acyl-CoA N-acyltransferases (Nat)"/>
    <property type="match status" value="1"/>
</dbReference>
<dbReference type="PANTHER" id="PTHR43877">
    <property type="entry name" value="AMINOALKYLPHOSPHONATE N-ACETYLTRANSFERASE-RELATED-RELATED"/>
    <property type="match status" value="1"/>
</dbReference>
<evidence type="ECO:0000256" key="1">
    <source>
        <dbReference type="ARBA" id="ARBA00022679"/>
    </source>
</evidence>
<proteinExistence type="predicted"/>
<sequence>MLIIAPGNPTEPPASDLLDASQALMRRLFNPEENHFLSHAALAQPDVRFFVARDGAETLGTAALKICDGYGEVKSFFVTEAARGRGVGAALLRQIEDQARAEGLTELKLETADKLDAACRLYERHGFTRRGPFGAYEANGTSVFMEKTLAAEDSSPAA</sequence>
<keyword evidence="5" id="KW-1185">Reference proteome</keyword>
<dbReference type="PANTHER" id="PTHR43877:SF2">
    <property type="entry name" value="AMINOALKYLPHOSPHONATE N-ACETYLTRANSFERASE-RELATED"/>
    <property type="match status" value="1"/>
</dbReference>
<dbReference type="STRING" id="1461694.ATO9_02760"/>
<name>A0A0A0EJF9_9RHOB</name>
<keyword evidence="1 4" id="KW-0808">Transferase</keyword>
<reference evidence="4 5" key="1">
    <citation type="journal article" date="2015" name="Antonie Van Leeuwenhoek">
        <title>Pseudooceanicola atlanticus gen. nov. sp. nov., isolated from surface seawater of the Atlantic Ocean and reclassification of Oceanicola batsensis, Oceanicola marinus, Oceanicola nitratireducens, Oceanicola nanhaiensis, Oceanicola antarcticus and Oceanicola flagellatus, as Pseudooceanicola batsensis comb. nov., Pseudooceanicola marinus comb. nov., Pseudooceanicola nitratireducens comb. nov., Pseudooceanicola nanhaiensis comb. nov., Pseudooceanicola antarcticus comb. nov., and Pseudooceanicola flagellatus comb. nov.</title>
        <authorList>
            <person name="Lai Q."/>
            <person name="Li G."/>
            <person name="Liu X."/>
            <person name="Du Y."/>
            <person name="Sun F."/>
            <person name="Shao Z."/>
        </authorList>
    </citation>
    <scope>NUCLEOTIDE SEQUENCE [LARGE SCALE GENOMIC DNA]</scope>
    <source>
        <strain evidence="4 5">22II-s11g</strain>
    </source>
</reference>
<evidence type="ECO:0000313" key="4">
    <source>
        <dbReference type="EMBL" id="KGM50430.1"/>
    </source>
</evidence>
<dbReference type="InterPro" id="IPR016181">
    <property type="entry name" value="Acyl_CoA_acyltransferase"/>
</dbReference>
<dbReference type="InterPro" id="IPR050832">
    <property type="entry name" value="Bact_Acetyltransf"/>
</dbReference>
<feature type="domain" description="N-acetyltransferase" evidence="3">
    <location>
        <begin position="2"/>
        <end position="150"/>
    </location>
</feature>
<dbReference type="EMBL" id="AQQX01000001">
    <property type="protein sequence ID" value="KGM50430.1"/>
    <property type="molecule type" value="Genomic_DNA"/>
</dbReference>
<dbReference type="eggNOG" id="COG0456">
    <property type="taxonomic scope" value="Bacteria"/>
</dbReference>
<dbReference type="AlphaFoldDB" id="A0A0A0EJF9"/>
<dbReference type="CDD" id="cd04301">
    <property type="entry name" value="NAT_SF"/>
    <property type="match status" value="1"/>
</dbReference>
<accession>A0A0A0EJF9</accession>
<dbReference type="OrthoDB" id="9803233at2"/>
<dbReference type="InterPro" id="IPR000182">
    <property type="entry name" value="GNAT_dom"/>
</dbReference>
<dbReference type="Gene3D" id="3.40.630.30">
    <property type="match status" value="1"/>
</dbReference>